<evidence type="ECO:0000313" key="2">
    <source>
        <dbReference type="EMBL" id="MBA2894118.1"/>
    </source>
</evidence>
<dbReference type="RefSeq" id="WP_181612845.1">
    <property type="nucleotide sequence ID" value="NZ_BAABAM010000005.1"/>
</dbReference>
<evidence type="ECO:0000313" key="3">
    <source>
        <dbReference type="Proteomes" id="UP000530928"/>
    </source>
</evidence>
<dbReference type="AlphaFoldDB" id="A0A7W0CMW1"/>
<organism evidence="2 3">
    <name type="scientific">Nonomuraea soli</name>
    <dbReference type="NCBI Taxonomy" id="1032476"/>
    <lineage>
        <taxon>Bacteria</taxon>
        <taxon>Bacillati</taxon>
        <taxon>Actinomycetota</taxon>
        <taxon>Actinomycetes</taxon>
        <taxon>Streptosporangiales</taxon>
        <taxon>Streptosporangiaceae</taxon>
        <taxon>Nonomuraea</taxon>
    </lineage>
</organism>
<keyword evidence="1" id="KW-0175">Coiled coil</keyword>
<evidence type="ECO:0000256" key="1">
    <source>
        <dbReference type="SAM" id="Coils"/>
    </source>
</evidence>
<accession>A0A7W0CMW1</accession>
<dbReference type="EMBL" id="JACDUR010000005">
    <property type="protein sequence ID" value="MBA2894118.1"/>
    <property type="molecule type" value="Genomic_DNA"/>
</dbReference>
<sequence length="304" mass="33816">MAQELPDDFDPRVAAFVVAIRARFNRRHPHAQTHWDETLISRYLNGERHPPEEFLDCLPDGRDLRPLHRQALQARDRHAYAVLVAADRLRAAEGRLAALQAQLDLLHDDLVKRELLAVGGGVEDQARAGEAEGSEAGVGDVRGQMERAEAGVRDVRCQMERVQAARAGCREWVAELEAELASLRRRAREAAAVRAASLGMGERLAEAEARAAEAEGRMRLLESRLRSADEANARLRSELDVQRGFARLDARCLPHGAESGAAARSSHRIPEAWEVGLTHESWEWVRRHNAASDTPRSLYDGFTA</sequence>
<reference evidence="2 3" key="1">
    <citation type="submission" date="2020-07" db="EMBL/GenBank/DDBJ databases">
        <title>Genomic Encyclopedia of Type Strains, Phase IV (KMG-IV): sequencing the most valuable type-strain genomes for metagenomic binning, comparative biology and taxonomic classification.</title>
        <authorList>
            <person name="Goeker M."/>
        </authorList>
    </citation>
    <scope>NUCLEOTIDE SEQUENCE [LARGE SCALE GENOMIC DNA]</scope>
    <source>
        <strain evidence="2 3">DSM 45533</strain>
    </source>
</reference>
<dbReference type="Proteomes" id="UP000530928">
    <property type="component" value="Unassembled WGS sequence"/>
</dbReference>
<comment type="caution">
    <text evidence="2">The sequence shown here is derived from an EMBL/GenBank/DDBJ whole genome shotgun (WGS) entry which is preliminary data.</text>
</comment>
<name>A0A7W0CMW1_9ACTN</name>
<protein>
    <submittedName>
        <fullName evidence="2">Uncharacterized protein</fullName>
    </submittedName>
</protein>
<gene>
    <name evidence="2" type="ORF">HNR30_005479</name>
</gene>
<feature type="coiled-coil region" evidence="1">
    <location>
        <begin position="145"/>
        <end position="238"/>
    </location>
</feature>
<keyword evidence="3" id="KW-1185">Reference proteome</keyword>
<proteinExistence type="predicted"/>